<dbReference type="AlphaFoldDB" id="A0A2T1D384"/>
<dbReference type="STRING" id="1920490.GCA_001895925_00470"/>
<dbReference type="GO" id="GO:0016747">
    <property type="term" value="F:acyltransferase activity, transferring groups other than amino-acyl groups"/>
    <property type="evidence" value="ECO:0007669"/>
    <property type="project" value="InterPro"/>
</dbReference>
<feature type="transmembrane region" description="Helical" evidence="1">
    <location>
        <begin position="335"/>
        <end position="355"/>
    </location>
</feature>
<protein>
    <submittedName>
        <fullName evidence="3">Acyltransferase</fullName>
    </submittedName>
</protein>
<feature type="transmembrane region" description="Helical" evidence="1">
    <location>
        <begin position="230"/>
        <end position="249"/>
    </location>
</feature>
<dbReference type="OrthoDB" id="6623990at2"/>
<feature type="transmembrane region" description="Helical" evidence="1">
    <location>
        <begin position="201"/>
        <end position="218"/>
    </location>
</feature>
<feature type="domain" description="Acyltransferase 3" evidence="2">
    <location>
        <begin position="24"/>
        <end position="374"/>
    </location>
</feature>
<evidence type="ECO:0000313" key="3">
    <source>
        <dbReference type="EMBL" id="PSB14940.1"/>
    </source>
</evidence>
<evidence type="ECO:0000259" key="2">
    <source>
        <dbReference type="Pfam" id="PF01757"/>
    </source>
</evidence>
<dbReference type="PANTHER" id="PTHR36927:SF3">
    <property type="entry name" value="GLUCANS BIOSYNTHESIS PROTEIN C"/>
    <property type="match status" value="1"/>
</dbReference>
<evidence type="ECO:0000313" key="4">
    <source>
        <dbReference type="Proteomes" id="UP000238634"/>
    </source>
</evidence>
<comment type="caution">
    <text evidence="3">The sequence shown here is derived from an EMBL/GenBank/DDBJ whole genome shotgun (WGS) entry which is preliminary data.</text>
</comment>
<keyword evidence="3" id="KW-0012">Acyltransferase</keyword>
<proteinExistence type="predicted"/>
<dbReference type="Proteomes" id="UP000238634">
    <property type="component" value="Unassembled WGS sequence"/>
</dbReference>
<dbReference type="PANTHER" id="PTHR36927">
    <property type="entry name" value="BLR4337 PROTEIN"/>
    <property type="match status" value="1"/>
</dbReference>
<keyword evidence="1" id="KW-1133">Transmembrane helix</keyword>
<feature type="transmembrane region" description="Helical" evidence="1">
    <location>
        <begin position="108"/>
        <end position="128"/>
    </location>
</feature>
<keyword evidence="4" id="KW-1185">Reference proteome</keyword>
<feature type="transmembrane region" description="Helical" evidence="1">
    <location>
        <begin position="160"/>
        <end position="180"/>
    </location>
</feature>
<feature type="transmembrane region" description="Helical" evidence="1">
    <location>
        <begin position="361"/>
        <end position="380"/>
    </location>
</feature>
<dbReference type="EMBL" id="PVWG01000073">
    <property type="protein sequence ID" value="PSB14940.1"/>
    <property type="molecule type" value="Genomic_DNA"/>
</dbReference>
<feature type="transmembrane region" description="Helical" evidence="1">
    <location>
        <begin position="28"/>
        <end position="47"/>
    </location>
</feature>
<keyword evidence="3" id="KW-0808">Transferase</keyword>
<feature type="transmembrane region" description="Helical" evidence="1">
    <location>
        <begin position="292"/>
        <end position="314"/>
    </location>
</feature>
<keyword evidence="1" id="KW-0812">Transmembrane</keyword>
<accession>A0A2T1D384</accession>
<feature type="transmembrane region" description="Helical" evidence="1">
    <location>
        <begin position="261"/>
        <end position="280"/>
    </location>
</feature>
<keyword evidence="1" id="KW-0472">Membrane</keyword>
<feature type="transmembrane region" description="Helical" evidence="1">
    <location>
        <begin position="67"/>
        <end position="87"/>
    </location>
</feature>
<reference evidence="3 4" key="1">
    <citation type="submission" date="2018-02" db="EMBL/GenBank/DDBJ databases">
        <authorList>
            <person name="Cohen D.B."/>
            <person name="Kent A.D."/>
        </authorList>
    </citation>
    <scope>NUCLEOTIDE SEQUENCE [LARGE SCALE GENOMIC DNA]</scope>
    <source>
        <strain evidence="3 4">ULC007</strain>
    </source>
</reference>
<gene>
    <name evidence="3" type="ORF">C7B65_25600</name>
</gene>
<sequence length="402" mass="47068">MGKAVKRSIGTAIKILSSNRERRYDLDWLRVLAVLLLIYFHTAAIFYKGDLGVFYVTNAVTSPAMEIFILLVHQWHMPLFFFLSGAATWFSLEARTSNQYVKERFQRLFIPFVFGTLVLVPIQVYYHVLMTSDDQKSYFQFYPQFFNGIRPSGNFEWAHLWFIVYLFVFSLVALPLFVYLQQPPGQRWCDWLATKLDRANTVFYPALLLAIIEATFRPRWIGFQNLYDDWANVLLYLSYFVYGYIFCSDRRFGQLLDRQRYWVTGVAIVGMASLLALWLTDTAPDRGYSPAYMIYQAFRGFNSWCWVLMVLILARSHLNFKSRLLQYANEASYPFYILHQTVVVAIGFYVVQWNAGVLEKFIVISTGALLATLVTYELLIRRINMTRFLFGLKSISFQPQLK</sequence>
<name>A0A2T1D384_9CYAN</name>
<organism evidence="3 4">
    <name type="scientific">Phormidesmis priestleyi ULC007</name>
    <dbReference type="NCBI Taxonomy" id="1920490"/>
    <lineage>
        <taxon>Bacteria</taxon>
        <taxon>Bacillati</taxon>
        <taxon>Cyanobacteriota</taxon>
        <taxon>Cyanophyceae</taxon>
        <taxon>Leptolyngbyales</taxon>
        <taxon>Leptolyngbyaceae</taxon>
        <taxon>Phormidesmis</taxon>
    </lineage>
</organism>
<reference evidence="3 4" key="2">
    <citation type="submission" date="2018-03" db="EMBL/GenBank/DDBJ databases">
        <title>The ancient ancestry and fast evolution of plastids.</title>
        <authorList>
            <person name="Moore K.R."/>
            <person name="Magnabosco C."/>
            <person name="Momper L."/>
            <person name="Gold D.A."/>
            <person name="Bosak T."/>
            <person name="Fournier G.P."/>
        </authorList>
    </citation>
    <scope>NUCLEOTIDE SEQUENCE [LARGE SCALE GENOMIC DNA]</scope>
    <source>
        <strain evidence="3 4">ULC007</strain>
    </source>
</reference>
<dbReference type="InterPro" id="IPR050623">
    <property type="entry name" value="Glucan_succinyl_AcylTrfase"/>
</dbReference>
<dbReference type="Pfam" id="PF01757">
    <property type="entry name" value="Acyl_transf_3"/>
    <property type="match status" value="1"/>
</dbReference>
<dbReference type="InterPro" id="IPR002656">
    <property type="entry name" value="Acyl_transf_3_dom"/>
</dbReference>
<evidence type="ECO:0000256" key="1">
    <source>
        <dbReference type="SAM" id="Phobius"/>
    </source>
</evidence>